<organism evidence="1 2">
    <name type="scientific">Candidatus Magnetoglobus multicellularis str. Araruama</name>
    <dbReference type="NCBI Taxonomy" id="890399"/>
    <lineage>
        <taxon>Bacteria</taxon>
        <taxon>Pseudomonadati</taxon>
        <taxon>Thermodesulfobacteriota</taxon>
        <taxon>Desulfobacteria</taxon>
        <taxon>Desulfobacterales</taxon>
        <taxon>Desulfobacteraceae</taxon>
        <taxon>Candidatus Magnetoglobus</taxon>
    </lineage>
</organism>
<reference evidence="2" key="1">
    <citation type="submission" date="2012-11" db="EMBL/GenBank/DDBJ databases">
        <authorList>
            <person name="Lucero-Rivera Y.E."/>
            <person name="Tovar-Ramirez D."/>
        </authorList>
    </citation>
    <scope>NUCLEOTIDE SEQUENCE [LARGE SCALE GENOMIC DNA]</scope>
    <source>
        <strain evidence="2">Araruama</strain>
    </source>
</reference>
<protein>
    <submittedName>
        <fullName evidence="1">Uncharacterized protein</fullName>
    </submittedName>
</protein>
<dbReference type="EMBL" id="ATBP01000038">
    <property type="protein sequence ID" value="ETR73802.1"/>
    <property type="molecule type" value="Genomic_DNA"/>
</dbReference>
<name>A0A1V1PFV7_9BACT</name>
<evidence type="ECO:0000313" key="1">
    <source>
        <dbReference type="EMBL" id="ETR73802.1"/>
    </source>
</evidence>
<evidence type="ECO:0000313" key="2">
    <source>
        <dbReference type="Proteomes" id="UP000189670"/>
    </source>
</evidence>
<sequence>MATYDIGESLKENVVPIIHQLLPEISKDIMKKIGRDIVISIFTQDMSEIEVVQTICIQFITHPDIRKGIRNAMMDYLQQENSQQLMKKLAIALFTKLQNSSQLYEVLNELYSDNEMFPYLDPISKNLLASLREIATLVLTTDKGRRLDPFSTLLLKAYIFNKNNQINSRYALMTTTLQHRRLNQKGFVSFDLLDGNKL</sequence>
<proteinExistence type="predicted"/>
<gene>
    <name evidence="1" type="ORF">OMM_00695</name>
</gene>
<accession>A0A1V1PFV7</accession>
<comment type="caution">
    <text evidence="1">The sequence shown here is derived from an EMBL/GenBank/DDBJ whole genome shotgun (WGS) entry which is preliminary data.</text>
</comment>
<dbReference type="AlphaFoldDB" id="A0A1V1PFV7"/>
<dbReference type="Proteomes" id="UP000189670">
    <property type="component" value="Unassembled WGS sequence"/>
</dbReference>